<keyword evidence="1" id="KW-0732">Signal</keyword>
<organism evidence="2 3">
    <name type="scientific">Pelagicoccus mobilis</name>
    <dbReference type="NCBI Taxonomy" id="415221"/>
    <lineage>
        <taxon>Bacteria</taxon>
        <taxon>Pseudomonadati</taxon>
        <taxon>Verrucomicrobiota</taxon>
        <taxon>Opitutia</taxon>
        <taxon>Puniceicoccales</taxon>
        <taxon>Pelagicoccaceae</taxon>
        <taxon>Pelagicoccus</taxon>
    </lineage>
</organism>
<dbReference type="EMBL" id="JAENIL010000023">
    <property type="protein sequence ID" value="MBK1877874.1"/>
    <property type="molecule type" value="Genomic_DNA"/>
</dbReference>
<dbReference type="Proteomes" id="UP000617628">
    <property type="component" value="Unassembled WGS sequence"/>
</dbReference>
<evidence type="ECO:0000313" key="3">
    <source>
        <dbReference type="Proteomes" id="UP000617628"/>
    </source>
</evidence>
<keyword evidence="3" id="KW-1185">Reference proteome</keyword>
<evidence type="ECO:0000256" key="1">
    <source>
        <dbReference type="SAM" id="SignalP"/>
    </source>
</evidence>
<comment type="caution">
    <text evidence="2">The sequence shown here is derived from an EMBL/GenBank/DDBJ whole genome shotgun (WGS) entry which is preliminary data.</text>
</comment>
<sequence length="259" mass="29086">MKPFSFRSLILLAVLSIAGPLSFAQDESAQPELSDEERAAKAKETVALARSFLGNPDKLDAIKSIKMKGVLVYGSGQSGTVESVFKSPNYHQFISVIGGNRETSTLNRSEAWRKLENLQAPGAYQLTFYEPDDIRHLEATVIDTLSFLETPATRNGRIEYLGMSEIAGQEAIMLLYVHNNRIWFRRYIHPETGQVLHMVNDKGVIFSYEGTIEVDGVKFPEKTIVRVVTQFGEQTMEISYSDISLNEEVDTDRFRVPQG</sequence>
<gene>
    <name evidence="2" type="ORF">JIN87_13440</name>
</gene>
<dbReference type="AlphaFoldDB" id="A0A934RZ02"/>
<reference evidence="2" key="1">
    <citation type="submission" date="2021-01" db="EMBL/GenBank/DDBJ databases">
        <title>Modified the classification status of verrucomicrobia.</title>
        <authorList>
            <person name="Feng X."/>
        </authorList>
    </citation>
    <scope>NUCLEOTIDE SEQUENCE</scope>
    <source>
        <strain evidence="2">KCTC 13126</strain>
    </source>
</reference>
<feature type="signal peptide" evidence="1">
    <location>
        <begin position="1"/>
        <end position="24"/>
    </location>
</feature>
<feature type="chain" id="PRO_5036744545" description="Outer membrane lipoprotein-sorting protein" evidence="1">
    <location>
        <begin position="25"/>
        <end position="259"/>
    </location>
</feature>
<evidence type="ECO:0008006" key="4">
    <source>
        <dbReference type="Google" id="ProtNLM"/>
    </source>
</evidence>
<protein>
    <recommendedName>
        <fullName evidence="4">Outer membrane lipoprotein-sorting protein</fullName>
    </recommendedName>
</protein>
<accession>A0A934RZ02</accession>
<proteinExistence type="predicted"/>
<dbReference type="RefSeq" id="WP_200356085.1">
    <property type="nucleotide sequence ID" value="NZ_JAENIL010000023.1"/>
</dbReference>
<name>A0A934RZ02_9BACT</name>
<evidence type="ECO:0000313" key="2">
    <source>
        <dbReference type="EMBL" id="MBK1877874.1"/>
    </source>
</evidence>